<keyword evidence="9" id="KW-1185">Reference proteome</keyword>
<dbReference type="Gene3D" id="2.60.120.1290">
    <property type="match status" value="1"/>
</dbReference>
<keyword evidence="2 6" id="KW-0645">Protease</keyword>
<dbReference type="InterPro" id="IPR000209">
    <property type="entry name" value="Peptidase_S8/S53_dom"/>
</dbReference>
<dbReference type="PROSITE" id="PS00136">
    <property type="entry name" value="SUBTILASE_ASP"/>
    <property type="match status" value="1"/>
</dbReference>
<feature type="domain" description="Peptidase S8/S53" evidence="7">
    <location>
        <begin position="416"/>
        <end position="495"/>
    </location>
</feature>
<keyword evidence="3 6" id="KW-0378">Hydrolase</keyword>
<comment type="similarity">
    <text evidence="1 6">Belongs to the peptidase S8 family.</text>
</comment>
<evidence type="ECO:0000259" key="7">
    <source>
        <dbReference type="Pfam" id="PF00082"/>
    </source>
</evidence>
<dbReference type="GO" id="GO:0006508">
    <property type="term" value="P:proteolysis"/>
    <property type="evidence" value="ECO:0007669"/>
    <property type="project" value="UniProtKB-KW"/>
</dbReference>
<dbReference type="Pfam" id="PF00082">
    <property type="entry name" value="Peptidase_S8"/>
    <property type="match status" value="2"/>
</dbReference>
<dbReference type="InterPro" id="IPR017310">
    <property type="entry name" value="Pept_S8A_subtilisin_clostridia"/>
</dbReference>
<dbReference type="PRINTS" id="PR00723">
    <property type="entry name" value="SUBTILISIN"/>
</dbReference>
<dbReference type="STRING" id="94869.SAMN04488529_1037"/>
<feature type="active site" description="Charge relay system" evidence="5 6">
    <location>
        <position position="480"/>
    </location>
</feature>
<dbReference type="Proteomes" id="UP000198597">
    <property type="component" value="Unassembled WGS sequence"/>
</dbReference>
<dbReference type="GeneID" id="65311259"/>
<dbReference type="InterPro" id="IPR023827">
    <property type="entry name" value="Peptidase_S8_Asp-AS"/>
</dbReference>
<dbReference type="InterPro" id="IPR036852">
    <property type="entry name" value="Peptidase_S8/S53_dom_sf"/>
</dbReference>
<gene>
    <name evidence="8" type="ORF">SAMN04488529_1037</name>
</gene>
<feature type="domain" description="Peptidase S8/S53" evidence="7">
    <location>
        <begin position="79"/>
        <end position="291"/>
    </location>
</feature>
<evidence type="ECO:0000256" key="3">
    <source>
        <dbReference type="ARBA" id="ARBA00022801"/>
    </source>
</evidence>
<dbReference type="AlphaFoldDB" id="A0A1H0R333"/>
<dbReference type="InterPro" id="IPR050131">
    <property type="entry name" value="Peptidase_S8_subtilisin-like"/>
</dbReference>
<dbReference type="Gene3D" id="3.40.50.200">
    <property type="entry name" value="Peptidase S8/S53 domain"/>
    <property type="match status" value="1"/>
</dbReference>
<feature type="active site" description="Charge relay system" evidence="5 6">
    <location>
        <position position="86"/>
    </location>
</feature>
<protein>
    <submittedName>
        <fullName evidence="8">Subtilase family protein</fullName>
    </submittedName>
</protein>
<evidence type="ECO:0000313" key="9">
    <source>
        <dbReference type="Proteomes" id="UP000198597"/>
    </source>
</evidence>
<keyword evidence="4 6" id="KW-0720">Serine protease</keyword>
<dbReference type="PANTHER" id="PTHR43806:SF11">
    <property type="entry name" value="CEREVISIN-RELATED"/>
    <property type="match status" value="1"/>
</dbReference>
<dbReference type="OrthoDB" id="2744137at2"/>
<dbReference type="InterPro" id="IPR015500">
    <property type="entry name" value="Peptidase_S8_subtilisin-rel"/>
</dbReference>
<name>A0A1H0R333_9CLOT</name>
<dbReference type="RefSeq" id="WP_089967628.1">
    <property type="nucleotide sequence ID" value="NZ_CP071376.1"/>
</dbReference>
<evidence type="ECO:0000256" key="6">
    <source>
        <dbReference type="PROSITE-ProRule" id="PRU01240"/>
    </source>
</evidence>
<accession>A0A1H0R333</accession>
<proteinExistence type="inferred from homology"/>
<organism evidence="8 9">
    <name type="scientific">Clostridium gasigenes</name>
    <dbReference type="NCBI Taxonomy" id="94869"/>
    <lineage>
        <taxon>Bacteria</taxon>
        <taxon>Bacillati</taxon>
        <taxon>Bacillota</taxon>
        <taxon>Clostridia</taxon>
        <taxon>Eubacteriales</taxon>
        <taxon>Clostridiaceae</taxon>
        <taxon>Clostridium</taxon>
    </lineage>
</organism>
<evidence type="ECO:0000256" key="1">
    <source>
        <dbReference type="ARBA" id="ARBA00011073"/>
    </source>
</evidence>
<dbReference type="PANTHER" id="PTHR43806">
    <property type="entry name" value="PEPTIDASE S8"/>
    <property type="match status" value="1"/>
</dbReference>
<dbReference type="CDD" id="cd07478">
    <property type="entry name" value="Peptidases_S8_CspA-like"/>
    <property type="match status" value="1"/>
</dbReference>
<dbReference type="SUPFAM" id="SSF52743">
    <property type="entry name" value="Subtilisin-like"/>
    <property type="match status" value="1"/>
</dbReference>
<evidence type="ECO:0000313" key="8">
    <source>
        <dbReference type="EMBL" id="SDP23943.1"/>
    </source>
</evidence>
<dbReference type="PIRSF" id="PIRSF037894">
    <property type="entry name" value="Subtilisin_rel_CspABC"/>
    <property type="match status" value="1"/>
</dbReference>
<dbReference type="EMBL" id="FNJM01000003">
    <property type="protein sequence ID" value="SDP23943.1"/>
    <property type="molecule type" value="Genomic_DNA"/>
</dbReference>
<reference evidence="8 9" key="1">
    <citation type="submission" date="2016-10" db="EMBL/GenBank/DDBJ databases">
        <authorList>
            <person name="de Groot N.N."/>
        </authorList>
    </citation>
    <scope>NUCLEOTIDE SEQUENCE [LARGE SCALE GENOMIC DNA]</scope>
    <source>
        <strain evidence="8 9">DSM 12272</strain>
    </source>
</reference>
<evidence type="ECO:0000256" key="5">
    <source>
        <dbReference type="PIRSR" id="PIRSR615500-1"/>
    </source>
</evidence>
<feature type="active site" description="Charge relay system" evidence="5 6">
    <location>
        <position position="158"/>
    </location>
</feature>
<dbReference type="PROSITE" id="PS51892">
    <property type="entry name" value="SUBTILASE"/>
    <property type="match status" value="1"/>
</dbReference>
<sequence length="581" mass="63346">MSAVKEIPNVRVVIVDKKRAILIIVGSIQDIQEVLDKLSDVIIYAVPTALHTLCDISPLDASGANTFHNSIYLPLDGLGVTVGIVDTGIDYLNEEFINEDGTSRILSIWDQAISSKKVIEGQFGGSEYTREEINNAIKAKNDGQDPYKIVPSKDEIGHGTSMASVIGARGTNPEVIGVAPKCNFAIVKLYSTPLTVIDDFGVYGNETTYSTSIVFSGIKYLYDLARRLKIPMIILVPLGSNMGGHNGLSFIARYIDEISKVSGITVVVPTGNQGDSDTHTSGTIAKVGNTMDIELKIDENQKNIKFEIWVSKPDKFALSIVSPSGEIIQRIPPTTDKITEIKFLYESTIIYVQYSMPEVSTGDELITIKARNIKEGIWVFKLIGELVVTGRYDAYLIQRELLAPGTRFLKPDPYVTLTIPSSSAYAISVGYYNQNNNSNVRESGRGYTRDDRVKPDVVAGGVNALVTTVGSGTQVVSGSSVAAAVVAGCCALIFQWGIIDGNDTSLYSTKVKTYLIGGTSKREGDIYPNPQWGYGAVDMKGVFNNIRLKSNIISSVNDIFIKKPIDKNEYYVGNLFIRLPI</sequence>
<dbReference type="InterPro" id="IPR034045">
    <property type="entry name" value="Pep_S8_CspA-like"/>
</dbReference>
<evidence type="ECO:0000256" key="4">
    <source>
        <dbReference type="ARBA" id="ARBA00022825"/>
    </source>
</evidence>
<evidence type="ECO:0000256" key="2">
    <source>
        <dbReference type="ARBA" id="ARBA00022670"/>
    </source>
</evidence>
<dbReference type="GO" id="GO:0004252">
    <property type="term" value="F:serine-type endopeptidase activity"/>
    <property type="evidence" value="ECO:0007669"/>
    <property type="project" value="UniProtKB-UniRule"/>
</dbReference>